<feature type="region of interest" description="Disordered" evidence="1">
    <location>
        <begin position="232"/>
        <end position="251"/>
    </location>
</feature>
<reference evidence="2 3" key="1">
    <citation type="submission" date="2020-08" db="EMBL/GenBank/DDBJ databases">
        <title>Genomic Encyclopedia of Type Strains, Phase IV (KMG-IV): sequencing the most valuable type-strain genomes for metagenomic binning, comparative biology and taxonomic classification.</title>
        <authorList>
            <person name="Goeker M."/>
        </authorList>
    </citation>
    <scope>NUCLEOTIDE SEQUENCE [LARGE SCALE GENOMIC DNA]</scope>
    <source>
        <strain evidence="2 3">DSM 100211</strain>
    </source>
</reference>
<proteinExistence type="predicted"/>
<keyword evidence="3" id="KW-1185">Reference proteome</keyword>
<gene>
    <name evidence="2" type="ORF">GGQ64_005340</name>
</gene>
<dbReference type="Proteomes" id="UP000574761">
    <property type="component" value="Unassembled WGS sequence"/>
</dbReference>
<dbReference type="RefSeq" id="WP_183808246.1">
    <property type="nucleotide sequence ID" value="NZ_JACIEE010000015.1"/>
</dbReference>
<name>A0A7W6DBC8_9HYPH</name>
<evidence type="ECO:0000256" key="1">
    <source>
        <dbReference type="SAM" id="MobiDB-lite"/>
    </source>
</evidence>
<organism evidence="2 3">
    <name type="scientific">Mycoplana azooxidifex</name>
    <dbReference type="NCBI Taxonomy" id="1636188"/>
    <lineage>
        <taxon>Bacteria</taxon>
        <taxon>Pseudomonadati</taxon>
        <taxon>Pseudomonadota</taxon>
        <taxon>Alphaproteobacteria</taxon>
        <taxon>Hyphomicrobiales</taxon>
        <taxon>Rhizobiaceae</taxon>
        <taxon>Mycoplana</taxon>
    </lineage>
</organism>
<sequence>MCGGGGGDKPYNPYEDDKWELYRTQFDTWAKDNVAAAKKGGNLSKLSNLDAWEPSRDKFGSDARASMEMQEMERQYLLDLGKTAIDKRFTKFDDKYFSDYRDDYTGYYNPQVTDQFNKTGDKLVATLADRGMLDSSVGNASRADLSKEYSTAKTNIANEALDASNKLRSSVEQSKSNLYSINEASADPMSVNAQAQGAATTLVAPPQYSPLGQIFASALTPFQNYVQASSSAPTRSYTSNYSTKGSGRVVQ</sequence>
<dbReference type="EMBL" id="JACIEE010000015">
    <property type="protein sequence ID" value="MBB3980093.1"/>
    <property type="molecule type" value="Genomic_DNA"/>
</dbReference>
<evidence type="ECO:0000313" key="3">
    <source>
        <dbReference type="Proteomes" id="UP000574761"/>
    </source>
</evidence>
<accession>A0A7W6DBC8</accession>
<feature type="compositionally biased region" description="Polar residues" evidence="1">
    <location>
        <begin position="232"/>
        <end position="245"/>
    </location>
</feature>
<dbReference type="AlphaFoldDB" id="A0A7W6DBC8"/>
<comment type="caution">
    <text evidence="2">The sequence shown here is derived from an EMBL/GenBank/DDBJ whole genome shotgun (WGS) entry which is preliminary data.</text>
</comment>
<evidence type="ECO:0000313" key="2">
    <source>
        <dbReference type="EMBL" id="MBB3980093.1"/>
    </source>
</evidence>
<protein>
    <submittedName>
        <fullName evidence="2">Uncharacterized protein</fullName>
    </submittedName>
</protein>